<dbReference type="InterPro" id="IPR050455">
    <property type="entry name" value="Tpx_Peroxidase_subfamily"/>
</dbReference>
<dbReference type="RefSeq" id="WP_013048828.1">
    <property type="nucleotide sequence ID" value="NC_014011.1"/>
</dbReference>
<dbReference type="Pfam" id="PF00578">
    <property type="entry name" value="AhpC-TSA"/>
    <property type="match status" value="1"/>
</dbReference>
<dbReference type="GO" id="GO:0016491">
    <property type="term" value="F:oxidoreductase activity"/>
    <property type="evidence" value="ECO:0007669"/>
    <property type="project" value="InterPro"/>
</dbReference>
<dbReference type="PANTHER" id="PTHR43110">
    <property type="entry name" value="THIOL PEROXIDASE"/>
    <property type="match status" value="1"/>
</dbReference>
<keyword evidence="1" id="KW-0676">Redox-active center</keyword>
<dbReference type="AlphaFoldDB" id="D5EG83"/>
<dbReference type="PANTHER" id="PTHR43110:SF1">
    <property type="entry name" value="THIOL PEROXIDASE"/>
    <property type="match status" value="1"/>
</dbReference>
<evidence type="ECO:0000256" key="1">
    <source>
        <dbReference type="ARBA" id="ARBA00023284"/>
    </source>
</evidence>
<dbReference type="GO" id="GO:0016209">
    <property type="term" value="F:antioxidant activity"/>
    <property type="evidence" value="ECO:0007669"/>
    <property type="project" value="InterPro"/>
</dbReference>
<dbReference type="KEGG" id="aco:Amico_1448"/>
<organism evidence="3 4">
    <name type="scientific">Aminobacterium colombiense (strain DSM 12261 / ALA-1)</name>
    <dbReference type="NCBI Taxonomy" id="572547"/>
    <lineage>
        <taxon>Bacteria</taxon>
        <taxon>Thermotogati</taxon>
        <taxon>Synergistota</taxon>
        <taxon>Synergistia</taxon>
        <taxon>Synergistales</taxon>
        <taxon>Aminobacteriaceae</taxon>
        <taxon>Aminobacterium</taxon>
    </lineage>
</organism>
<dbReference type="EMBL" id="CP001997">
    <property type="protein sequence ID" value="ADE57565.1"/>
    <property type="molecule type" value="Genomic_DNA"/>
</dbReference>
<dbReference type="eggNOG" id="COG1225">
    <property type="taxonomic scope" value="Bacteria"/>
</dbReference>
<feature type="domain" description="Thioredoxin" evidence="2">
    <location>
        <begin position="5"/>
        <end position="156"/>
    </location>
</feature>
<protein>
    <submittedName>
        <fullName evidence="3">Alkyl hydroperoxide reductase/ Thiol specific antioxidant/ Mal allergen</fullName>
    </submittedName>
</protein>
<dbReference type="SUPFAM" id="SSF52833">
    <property type="entry name" value="Thioredoxin-like"/>
    <property type="match status" value="1"/>
</dbReference>
<dbReference type="InterPro" id="IPR036249">
    <property type="entry name" value="Thioredoxin-like_sf"/>
</dbReference>
<proteinExistence type="predicted"/>
<dbReference type="InterPro" id="IPR000866">
    <property type="entry name" value="AhpC/TSA"/>
</dbReference>
<evidence type="ECO:0000313" key="3">
    <source>
        <dbReference type="EMBL" id="ADE57565.1"/>
    </source>
</evidence>
<dbReference type="InterPro" id="IPR013766">
    <property type="entry name" value="Thioredoxin_domain"/>
</dbReference>
<keyword evidence="4" id="KW-1185">Reference proteome</keyword>
<dbReference type="STRING" id="572547.Amico_1448"/>
<gene>
    <name evidence="3" type="ordered locus">Amico_1448</name>
</gene>
<dbReference type="HOGENOM" id="CLU_042529_14_2_0"/>
<dbReference type="Gene3D" id="3.40.30.10">
    <property type="entry name" value="Glutaredoxin"/>
    <property type="match status" value="1"/>
</dbReference>
<sequence length="192" mass="21780">MLDLIQMGYEGPDFCLKDQFGTYVTLSSLKGRNILLSFHPLAWTEVCQAQVNSIDAHIKLFERLNTLPFALSVDSFAAKKAWSDALGIKKLQFLSDFWPHGDVARQYGVFVEKEGFSARVNIILNEKHEVIFAKGYELGEVPNLREIIFLLKDYTQTEIPNLDMEIQRCLKDAVGRTVCMKDSRSKGIDATN</sequence>
<evidence type="ECO:0000259" key="2">
    <source>
        <dbReference type="PROSITE" id="PS51352"/>
    </source>
</evidence>
<dbReference type="PROSITE" id="PS51352">
    <property type="entry name" value="THIOREDOXIN_2"/>
    <property type="match status" value="1"/>
</dbReference>
<accession>D5EG83</accession>
<name>D5EG83_AMICL</name>
<dbReference type="Proteomes" id="UP000002366">
    <property type="component" value="Chromosome"/>
</dbReference>
<reference evidence="3 4" key="1">
    <citation type="journal article" date="2010" name="Stand. Genomic Sci.">
        <title>Complete genome sequence of Aminobacterium colombiense type strain (ALA-1).</title>
        <authorList>
            <person name="Chertkov O."/>
            <person name="Sikorski J."/>
            <person name="Brambilla E."/>
            <person name="Lapidus A."/>
            <person name="Copeland A."/>
            <person name="Glavina Del Rio T."/>
            <person name="Nolan M."/>
            <person name="Lucas S."/>
            <person name="Tice H."/>
            <person name="Cheng J.F."/>
            <person name="Han C."/>
            <person name="Detter J.C."/>
            <person name="Bruce D."/>
            <person name="Tapia R."/>
            <person name="Goodwin L."/>
            <person name="Pitluck S."/>
            <person name="Liolios K."/>
            <person name="Ivanova N."/>
            <person name="Mavromatis K."/>
            <person name="Ovchinnikova G."/>
            <person name="Pati A."/>
            <person name="Chen A."/>
            <person name="Palaniappan K."/>
            <person name="Land M."/>
            <person name="Hauser L."/>
            <person name="Chang Y.J."/>
            <person name="Jeffries C.D."/>
            <person name="Spring S."/>
            <person name="Rohde M."/>
            <person name="Goker M."/>
            <person name="Bristow J."/>
            <person name="Eisen J.A."/>
            <person name="Markowitz V."/>
            <person name="Hugenholtz P."/>
            <person name="Kyrpides N.C."/>
            <person name="Klenk H.P."/>
        </authorList>
    </citation>
    <scope>NUCLEOTIDE SEQUENCE [LARGE SCALE GENOMIC DNA]</scope>
    <source>
        <strain evidence="4">DSM 12261 / ALA-1</strain>
    </source>
</reference>
<evidence type="ECO:0000313" key="4">
    <source>
        <dbReference type="Proteomes" id="UP000002366"/>
    </source>
</evidence>